<name>A0A4Q1BXA7_9BACT</name>
<dbReference type="RefSeq" id="WP_129027909.1">
    <property type="nucleotide sequence ID" value="NZ_SDHY01000008.1"/>
</dbReference>
<dbReference type="AlphaFoldDB" id="A0A4Q1BXA7"/>
<evidence type="ECO:0000259" key="1">
    <source>
        <dbReference type="Pfam" id="PF01966"/>
    </source>
</evidence>
<dbReference type="OrthoDB" id="823268at2"/>
<feature type="domain" description="HD" evidence="1">
    <location>
        <begin position="28"/>
        <end position="101"/>
    </location>
</feature>
<protein>
    <submittedName>
        <fullName evidence="2">HD domain-containing protein</fullName>
    </submittedName>
</protein>
<dbReference type="PANTHER" id="PTHR40202:SF1">
    <property type="entry name" value="HD DOMAIN-CONTAINING PROTEIN"/>
    <property type="match status" value="1"/>
</dbReference>
<dbReference type="PANTHER" id="PTHR40202">
    <property type="match status" value="1"/>
</dbReference>
<accession>A0A4Q1BXA7</accession>
<gene>
    <name evidence="2" type="ORF">ESB04_11565</name>
</gene>
<dbReference type="Pfam" id="PF01966">
    <property type="entry name" value="HD"/>
    <property type="match status" value="1"/>
</dbReference>
<dbReference type="NCBIfam" id="TIGR03276">
    <property type="entry name" value="Phn-HD"/>
    <property type="match status" value="1"/>
</dbReference>
<dbReference type="InterPro" id="IPR006674">
    <property type="entry name" value="HD_domain"/>
</dbReference>
<dbReference type="CDD" id="cd00077">
    <property type="entry name" value="HDc"/>
    <property type="match status" value="1"/>
</dbReference>
<dbReference type="Proteomes" id="UP000289455">
    <property type="component" value="Unassembled WGS sequence"/>
</dbReference>
<organism evidence="2 3">
    <name type="scientific">Aquirufa rosea</name>
    <dbReference type="NCBI Taxonomy" id="2509241"/>
    <lineage>
        <taxon>Bacteria</taxon>
        <taxon>Pseudomonadati</taxon>
        <taxon>Bacteroidota</taxon>
        <taxon>Cytophagia</taxon>
        <taxon>Cytophagales</taxon>
        <taxon>Flectobacillaceae</taxon>
        <taxon>Aquirufa</taxon>
    </lineage>
</organism>
<evidence type="ECO:0000313" key="3">
    <source>
        <dbReference type="Proteomes" id="UP000289455"/>
    </source>
</evidence>
<sequence>MKEITQKVQIMFAELGNSQYGGESVSQLEHALQCAQLAKDHGASSALIIACLLHDVGHILHALPDDAPDMGIDDQHENLAHDFLTTYFHENVTEPIRLHVDAKRYLCTRETGYQDLLSEPSLISLQLQGGAMKEEECQAFEQNPYFQSAIELRKYDDTAKIPGLQVLPLAYYLDILEEVSL</sequence>
<evidence type="ECO:0000313" key="2">
    <source>
        <dbReference type="EMBL" id="RXK46797.1"/>
    </source>
</evidence>
<reference evidence="2 3" key="1">
    <citation type="submission" date="2019-01" db="EMBL/GenBank/DDBJ databases">
        <title>Cytophagaceae bacterium strain CAR-16.</title>
        <authorList>
            <person name="Chen W.-M."/>
        </authorList>
    </citation>
    <scope>NUCLEOTIDE SEQUENCE [LARGE SCALE GENOMIC DNA]</scope>
    <source>
        <strain evidence="2 3">CAR-16</strain>
    </source>
</reference>
<dbReference type="InterPro" id="IPR003607">
    <property type="entry name" value="HD/PDEase_dom"/>
</dbReference>
<dbReference type="InterPro" id="IPR052567">
    <property type="entry name" value="OP_Dioxygenase"/>
</dbReference>
<dbReference type="SUPFAM" id="SSF109604">
    <property type="entry name" value="HD-domain/PDEase-like"/>
    <property type="match status" value="1"/>
</dbReference>
<dbReference type="InterPro" id="IPR017670">
    <property type="entry name" value="Phosphonate_degrad-assoc"/>
</dbReference>
<dbReference type="EMBL" id="SDHY01000008">
    <property type="protein sequence ID" value="RXK46797.1"/>
    <property type="molecule type" value="Genomic_DNA"/>
</dbReference>
<proteinExistence type="predicted"/>
<dbReference type="Gene3D" id="1.10.3210.10">
    <property type="entry name" value="Hypothetical protein af1432"/>
    <property type="match status" value="1"/>
</dbReference>
<comment type="caution">
    <text evidence="2">The sequence shown here is derived from an EMBL/GenBank/DDBJ whole genome shotgun (WGS) entry which is preliminary data.</text>
</comment>
<keyword evidence="3" id="KW-1185">Reference proteome</keyword>